<dbReference type="PANTHER" id="PTHR36924">
    <property type="entry name" value="ANTITOXIN HIGA-1"/>
    <property type="match status" value="1"/>
</dbReference>
<dbReference type="EMBL" id="JACIVD010000050">
    <property type="protein sequence ID" value="MBB1122842.1"/>
    <property type="molecule type" value="Genomic_DNA"/>
</dbReference>
<keyword evidence="1" id="KW-0238">DNA-binding</keyword>
<dbReference type="InterPro" id="IPR001387">
    <property type="entry name" value="Cro/C1-type_HTH"/>
</dbReference>
<evidence type="ECO:0000256" key="1">
    <source>
        <dbReference type="ARBA" id="ARBA00023125"/>
    </source>
</evidence>
<dbReference type="InterPro" id="IPR010982">
    <property type="entry name" value="Lambda_DNA-bd_dom_sf"/>
</dbReference>
<sequence>MNKIPTPSIGEILQEEFIKPRHLSVDQVASKIGISVSDFQDILDNHYPLADEVAVRLGKLFQVSDQYFLNLQQNISIRNHKS</sequence>
<dbReference type="NCBIfam" id="TIGR02607">
    <property type="entry name" value="antidote_HigA"/>
    <property type="match status" value="1"/>
</dbReference>
<accession>A0A839HAL0</accession>
<reference evidence="2 3" key="1">
    <citation type="submission" date="2020-07" db="EMBL/GenBank/DDBJ databases">
        <title>Description of Limosilactobacillus balticus sp. nov., Limosilactobacillus agrestis sp. nov., Limosilactobacillus albertensis sp. nov., Limosilactobacillus rudii sp. nov., Limosilactobacillus fastidiosus sp. nov., five novel Limosilactobacillus species isolated from the vertebrate gastrointestinal tract, and proposal of 6 subspecies of Limosilactobacillus reuteri adapted to the gastrointestinal tract of specific vertebrate hosts.</title>
        <authorList>
            <person name="Li F."/>
            <person name="Cheng C."/>
            <person name="Zheng J."/>
            <person name="Quevedo R.M."/>
            <person name="Li J."/>
            <person name="Roos S."/>
            <person name="Gaenzle M.G."/>
            <person name="Walter J."/>
        </authorList>
    </citation>
    <scope>NUCLEOTIDE SEQUENCE [LARGE SCALE GENOMIC DNA]</scope>
    <source>
        <strain evidence="2 3">Lr3000</strain>
    </source>
</reference>
<dbReference type="CDD" id="cd00093">
    <property type="entry name" value="HTH_XRE"/>
    <property type="match status" value="1"/>
</dbReference>
<organism evidence="2 3">
    <name type="scientific">Limosilactobacillus albertensis</name>
    <dbReference type="NCBI Taxonomy" id="2759752"/>
    <lineage>
        <taxon>Bacteria</taxon>
        <taxon>Bacillati</taxon>
        <taxon>Bacillota</taxon>
        <taxon>Bacilli</taxon>
        <taxon>Lactobacillales</taxon>
        <taxon>Lactobacillaceae</taxon>
        <taxon>Limosilactobacillus</taxon>
    </lineage>
</organism>
<name>A0A839HAL0_9LACO</name>
<dbReference type="SUPFAM" id="SSF47413">
    <property type="entry name" value="lambda repressor-like DNA-binding domains"/>
    <property type="match status" value="1"/>
</dbReference>
<dbReference type="GO" id="GO:0003677">
    <property type="term" value="F:DNA binding"/>
    <property type="evidence" value="ECO:0007669"/>
    <property type="project" value="UniProtKB-KW"/>
</dbReference>
<protein>
    <submittedName>
        <fullName evidence="2">HigA family addiction module antidote protein</fullName>
    </submittedName>
</protein>
<dbReference type="InterPro" id="IPR013430">
    <property type="entry name" value="Toxin_antidote_HigA"/>
</dbReference>
<dbReference type="AlphaFoldDB" id="A0A839HAL0"/>
<dbReference type="Proteomes" id="UP000547628">
    <property type="component" value="Unassembled WGS sequence"/>
</dbReference>
<gene>
    <name evidence="2" type="ORF">H5S41_02525</name>
</gene>
<dbReference type="PANTHER" id="PTHR36924:SF1">
    <property type="entry name" value="ANTITOXIN HIGA-1"/>
    <property type="match status" value="1"/>
</dbReference>
<evidence type="ECO:0000313" key="2">
    <source>
        <dbReference type="EMBL" id="MBB1122842.1"/>
    </source>
</evidence>
<proteinExistence type="predicted"/>
<evidence type="ECO:0000313" key="3">
    <source>
        <dbReference type="Proteomes" id="UP000547628"/>
    </source>
</evidence>
<dbReference type="RefSeq" id="WP_182602169.1">
    <property type="nucleotide sequence ID" value="NZ_JACIVD010000050.1"/>
</dbReference>
<comment type="caution">
    <text evidence="2">The sequence shown here is derived from an EMBL/GenBank/DDBJ whole genome shotgun (WGS) entry which is preliminary data.</text>
</comment>
<dbReference type="Gene3D" id="1.10.260.40">
    <property type="entry name" value="lambda repressor-like DNA-binding domains"/>
    <property type="match status" value="1"/>
</dbReference>